<protein>
    <submittedName>
        <fullName evidence="1">Uncharacterized protein</fullName>
    </submittedName>
</protein>
<gene>
    <name evidence="1" type="ORF">TNCV_1112011</name>
</gene>
<sequence length="91" mass="9940">MLGAAALKSGLTYARWVGGNTQFALSKIRSPTFEGGRNKLRMGPLFDARRCKINIRRAIASNASGVSFVHSVLNTSAAAKRHLKEFSIKVY</sequence>
<dbReference type="AlphaFoldDB" id="A0A8X6RHC8"/>
<evidence type="ECO:0000313" key="2">
    <source>
        <dbReference type="Proteomes" id="UP000887159"/>
    </source>
</evidence>
<keyword evidence="2" id="KW-1185">Reference proteome</keyword>
<comment type="caution">
    <text evidence="1">The sequence shown here is derived from an EMBL/GenBank/DDBJ whole genome shotgun (WGS) entry which is preliminary data.</text>
</comment>
<dbReference type="Proteomes" id="UP000887159">
    <property type="component" value="Unassembled WGS sequence"/>
</dbReference>
<proteinExistence type="predicted"/>
<evidence type="ECO:0000313" key="1">
    <source>
        <dbReference type="EMBL" id="GFX92274.1"/>
    </source>
</evidence>
<organism evidence="1 2">
    <name type="scientific">Trichonephila clavipes</name>
    <name type="common">Golden silk orbweaver</name>
    <name type="synonym">Nephila clavipes</name>
    <dbReference type="NCBI Taxonomy" id="2585209"/>
    <lineage>
        <taxon>Eukaryota</taxon>
        <taxon>Metazoa</taxon>
        <taxon>Ecdysozoa</taxon>
        <taxon>Arthropoda</taxon>
        <taxon>Chelicerata</taxon>
        <taxon>Arachnida</taxon>
        <taxon>Araneae</taxon>
        <taxon>Araneomorphae</taxon>
        <taxon>Entelegynae</taxon>
        <taxon>Araneoidea</taxon>
        <taxon>Nephilidae</taxon>
        <taxon>Trichonephila</taxon>
    </lineage>
</organism>
<accession>A0A8X6RHC8</accession>
<dbReference type="EMBL" id="BMAU01021144">
    <property type="protein sequence ID" value="GFX92274.1"/>
    <property type="molecule type" value="Genomic_DNA"/>
</dbReference>
<name>A0A8X6RHC8_TRICX</name>
<reference evidence="1" key="1">
    <citation type="submission" date="2020-08" db="EMBL/GenBank/DDBJ databases">
        <title>Multicomponent nature underlies the extraordinary mechanical properties of spider dragline silk.</title>
        <authorList>
            <person name="Kono N."/>
            <person name="Nakamura H."/>
            <person name="Mori M."/>
            <person name="Yoshida Y."/>
            <person name="Ohtoshi R."/>
            <person name="Malay A.D."/>
            <person name="Moran D.A.P."/>
            <person name="Tomita M."/>
            <person name="Numata K."/>
            <person name="Arakawa K."/>
        </authorList>
    </citation>
    <scope>NUCLEOTIDE SEQUENCE</scope>
</reference>